<dbReference type="InterPro" id="IPR000286">
    <property type="entry name" value="HDACs"/>
</dbReference>
<evidence type="ECO:0000259" key="6">
    <source>
        <dbReference type="Pfam" id="PF02364"/>
    </source>
</evidence>
<feature type="domain" description="Histone deacetylase" evidence="5">
    <location>
        <begin position="130"/>
        <end position="183"/>
    </location>
</feature>
<keyword evidence="4" id="KW-1133">Transmembrane helix</keyword>
<evidence type="ECO:0000256" key="1">
    <source>
        <dbReference type="ARBA" id="ARBA00001947"/>
    </source>
</evidence>
<evidence type="ECO:0000256" key="4">
    <source>
        <dbReference type="SAM" id="Phobius"/>
    </source>
</evidence>
<dbReference type="Pfam" id="PF02364">
    <property type="entry name" value="Glucan_synthase"/>
    <property type="match status" value="1"/>
</dbReference>
<dbReference type="GO" id="GO:0004407">
    <property type="term" value="F:histone deacetylase activity"/>
    <property type="evidence" value="ECO:0007669"/>
    <property type="project" value="TreeGrafter"/>
</dbReference>
<dbReference type="PANTHER" id="PTHR10625">
    <property type="entry name" value="HISTONE DEACETYLASE HDAC1-RELATED"/>
    <property type="match status" value="1"/>
</dbReference>
<dbReference type="InterPro" id="IPR037138">
    <property type="entry name" value="His_deacetylse_dom_sf"/>
</dbReference>
<dbReference type="GO" id="GO:0016020">
    <property type="term" value="C:membrane"/>
    <property type="evidence" value="ECO:0007669"/>
    <property type="project" value="InterPro"/>
</dbReference>
<proteinExistence type="predicted"/>
<evidence type="ECO:0000313" key="8">
    <source>
        <dbReference type="Proteomes" id="UP001157418"/>
    </source>
</evidence>
<accession>A0AAU9NRU6</accession>
<dbReference type="GO" id="GO:0006075">
    <property type="term" value="P:(1-&gt;3)-beta-D-glucan biosynthetic process"/>
    <property type="evidence" value="ECO:0007669"/>
    <property type="project" value="InterPro"/>
</dbReference>
<evidence type="ECO:0000259" key="5">
    <source>
        <dbReference type="Pfam" id="PF00850"/>
    </source>
</evidence>
<evidence type="ECO:0000256" key="3">
    <source>
        <dbReference type="ARBA" id="ARBA00022853"/>
    </source>
</evidence>
<gene>
    <name evidence="7" type="ORF">LVIROSA_LOCUS26627</name>
</gene>
<dbReference type="GO" id="GO:0000148">
    <property type="term" value="C:1,3-beta-D-glucan synthase complex"/>
    <property type="evidence" value="ECO:0007669"/>
    <property type="project" value="InterPro"/>
</dbReference>
<feature type="domain" description="Histone deacetylase" evidence="5">
    <location>
        <begin position="20"/>
        <end position="129"/>
    </location>
</feature>
<protein>
    <recommendedName>
        <fullName evidence="9">Histone deacetylase</fullName>
    </recommendedName>
</protein>
<comment type="cofactor">
    <cofactor evidence="1">
        <name>Zn(2+)</name>
        <dbReference type="ChEBI" id="CHEBI:29105"/>
    </cofactor>
</comment>
<dbReference type="InterPro" id="IPR023801">
    <property type="entry name" value="His_deacetylse_dom"/>
</dbReference>
<keyword evidence="4" id="KW-0472">Membrane</keyword>
<feature type="transmembrane region" description="Helical" evidence="4">
    <location>
        <begin position="254"/>
        <end position="277"/>
    </location>
</feature>
<dbReference type="InterPro" id="IPR023696">
    <property type="entry name" value="Ureohydrolase_dom_sf"/>
</dbReference>
<organism evidence="7 8">
    <name type="scientific">Lactuca virosa</name>
    <dbReference type="NCBI Taxonomy" id="75947"/>
    <lineage>
        <taxon>Eukaryota</taxon>
        <taxon>Viridiplantae</taxon>
        <taxon>Streptophyta</taxon>
        <taxon>Embryophyta</taxon>
        <taxon>Tracheophyta</taxon>
        <taxon>Spermatophyta</taxon>
        <taxon>Magnoliopsida</taxon>
        <taxon>eudicotyledons</taxon>
        <taxon>Gunneridae</taxon>
        <taxon>Pentapetalae</taxon>
        <taxon>asterids</taxon>
        <taxon>campanulids</taxon>
        <taxon>Asterales</taxon>
        <taxon>Asteraceae</taxon>
        <taxon>Cichorioideae</taxon>
        <taxon>Cichorieae</taxon>
        <taxon>Lactucinae</taxon>
        <taxon>Lactuca</taxon>
    </lineage>
</organism>
<dbReference type="Gene3D" id="3.40.800.20">
    <property type="entry name" value="Histone deacetylase domain"/>
    <property type="match status" value="2"/>
</dbReference>
<keyword evidence="2" id="KW-0678">Repressor</keyword>
<dbReference type="GO" id="GO:0003843">
    <property type="term" value="F:1,3-beta-D-glucan synthase activity"/>
    <property type="evidence" value="ECO:0007669"/>
    <property type="project" value="InterPro"/>
</dbReference>
<dbReference type="PANTHER" id="PTHR10625:SF25">
    <property type="entry name" value="HISTONE DEACETYLASE 18-RELATED"/>
    <property type="match status" value="1"/>
</dbReference>
<comment type="caution">
    <text evidence="7">The sequence shown here is derived from an EMBL/GenBank/DDBJ whole genome shotgun (WGS) entry which is preliminary data.</text>
</comment>
<dbReference type="AlphaFoldDB" id="A0AAU9NRU6"/>
<dbReference type="PRINTS" id="PR01270">
    <property type="entry name" value="HDASUPER"/>
</dbReference>
<evidence type="ECO:0000313" key="7">
    <source>
        <dbReference type="EMBL" id="CAH1440493.1"/>
    </source>
</evidence>
<dbReference type="EMBL" id="CAKMRJ010005412">
    <property type="protein sequence ID" value="CAH1440493.1"/>
    <property type="molecule type" value="Genomic_DNA"/>
</dbReference>
<evidence type="ECO:0008006" key="9">
    <source>
        <dbReference type="Google" id="ProtNLM"/>
    </source>
</evidence>
<keyword evidence="8" id="KW-1185">Reference proteome</keyword>
<dbReference type="GO" id="GO:0000118">
    <property type="term" value="C:histone deacetylase complex"/>
    <property type="evidence" value="ECO:0007669"/>
    <property type="project" value="TreeGrafter"/>
</dbReference>
<sequence>MNSGKNGMRYNAKEHVVGWYSTGPKLRENDLDVHGLFNEPPGHHAEETEPMGFCLLNNVAIATSCLLNQKELGINKILIVDWDVHHGNGTQKSFYKDSQVLFFSLHRDEYGTFYPYGDDGSYDMKGEGEAIGDPLRGCRITPHGFAILLKKLMEFSNGKIVMALEGGYNLNSIANSVLSCVQVLLEDKHIFEPYEIYPFESTWRVIKEGREELSAYWPILAEKLPEKLTSKVTPLVKWPIQYTGSELGFSGGSVAYVLLTLSSCFLVVSWLFVPYIFNPSGFEWQKAVEDFDDLTNWLMYKGGVGVKGDNSWESWWDEEQAHIQTIRGRVLETILCLRFFIFQYGIVYKLQLTGNNTSFLDQGLSISLRSQELSEQGFISLKEL</sequence>
<dbReference type="GO" id="GO:0005737">
    <property type="term" value="C:cytoplasm"/>
    <property type="evidence" value="ECO:0007669"/>
    <property type="project" value="TreeGrafter"/>
</dbReference>
<keyword evidence="4" id="KW-0812">Transmembrane</keyword>
<evidence type="ECO:0000256" key="2">
    <source>
        <dbReference type="ARBA" id="ARBA00022491"/>
    </source>
</evidence>
<reference evidence="7 8" key="1">
    <citation type="submission" date="2022-01" db="EMBL/GenBank/DDBJ databases">
        <authorList>
            <person name="Xiong W."/>
            <person name="Schranz E."/>
        </authorList>
    </citation>
    <scope>NUCLEOTIDE SEQUENCE [LARGE SCALE GENOMIC DNA]</scope>
</reference>
<feature type="domain" description="Glycosyl transferase 48" evidence="6">
    <location>
        <begin position="254"/>
        <end position="332"/>
    </location>
</feature>
<name>A0AAU9NRU6_9ASTR</name>
<dbReference type="SUPFAM" id="SSF52768">
    <property type="entry name" value="Arginase/deacetylase"/>
    <property type="match status" value="1"/>
</dbReference>
<dbReference type="Proteomes" id="UP001157418">
    <property type="component" value="Unassembled WGS sequence"/>
</dbReference>
<dbReference type="GO" id="GO:0040029">
    <property type="term" value="P:epigenetic regulation of gene expression"/>
    <property type="evidence" value="ECO:0007669"/>
    <property type="project" value="TreeGrafter"/>
</dbReference>
<dbReference type="InterPro" id="IPR003440">
    <property type="entry name" value="Glyco_trans_48_dom"/>
</dbReference>
<dbReference type="Pfam" id="PF00850">
    <property type="entry name" value="Hist_deacetyl"/>
    <property type="match status" value="2"/>
</dbReference>
<keyword evidence="3" id="KW-0156">Chromatin regulator</keyword>